<name>A0ABT6FW74_9FLAO</name>
<sequence length="347" mass="39339">MKVPKSTKTLNNILIICSLFLSHGLLAQDVAIKKKDQAHIDSLKSTPYPYFLPIYGDRVQKLGHDLPLPFGIMVNYVGQETRLDITNMQLSFDGSEFVPMEFIQFDTVKNTAHVVNVRADAWIFPFWNVYALYARTQSSNNIELISPFEFEIPTEPTADTYGMGTVLAYGSGNYFAVANFNAAWSHISSLNEPVFGTVTSFRVGRSFGFRKRYHNINLSIGLQHQYLARNSTGSLPLKDVFSRFDQAKLQEIKDEIGDAAHNWYDDLRPSQKIIVDKLVTEIDNWLAGRTPGDAKLGYRFDKEPLGSVSLQLGVQYNHGKSWWYRMETGIGRGRVQILLSANYRFGL</sequence>
<feature type="chain" id="PRO_5046980799" evidence="1">
    <location>
        <begin position="28"/>
        <end position="347"/>
    </location>
</feature>
<evidence type="ECO:0000313" key="2">
    <source>
        <dbReference type="EMBL" id="MDG3587519.1"/>
    </source>
</evidence>
<feature type="signal peptide" evidence="1">
    <location>
        <begin position="1"/>
        <end position="27"/>
    </location>
</feature>
<dbReference type="RefSeq" id="WP_277901249.1">
    <property type="nucleotide sequence ID" value="NZ_JAPMUA010000007.1"/>
</dbReference>
<gene>
    <name evidence="2" type="ORF">OSR52_16790</name>
</gene>
<dbReference type="Proteomes" id="UP001153642">
    <property type="component" value="Unassembled WGS sequence"/>
</dbReference>
<proteinExistence type="predicted"/>
<comment type="caution">
    <text evidence="2">The sequence shown here is derived from an EMBL/GenBank/DDBJ whole genome shotgun (WGS) entry which is preliminary data.</text>
</comment>
<dbReference type="EMBL" id="JAPMUA010000007">
    <property type="protein sequence ID" value="MDG3587519.1"/>
    <property type="molecule type" value="Genomic_DNA"/>
</dbReference>
<evidence type="ECO:0000256" key="1">
    <source>
        <dbReference type="SAM" id="SignalP"/>
    </source>
</evidence>
<accession>A0ABT6FW74</accession>
<evidence type="ECO:0000313" key="3">
    <source>
        <dbReference type="Proteomes" id="UP001153642"/>
    </source>
</evidence>
<reference evidence="2" key="1">
    <citation type="submission" date="2022-11" db="EMBL/GenBank/DDBJ databases">
        <title>High-quality draft genome sequence of Galbibacter sp. strain CMA-7.</title>
        <authorList>
            <person name="Wei L."/>
            <person name="Dong C."/>
            <person name="Shao Z."/>
        </authorList>
    </citation>
    <scope>NUCLEOTIDE SEQUENCE</scope>
    <source>
        <strain evidence="2">CMA-7</strain>
    </source>
</reference>
<keyword evidence="1" id="KW-0732">Signal</keyword>
<protein>
    <submittedName>
        <fullName evidence="2">Uncharacterized protein</fullName>
    </submittedName>
</protein>
<keyword evidence="3" id="KW-1185">Reference proteome</keyword>
<organism evidence="2 3">
    <name type="scientific">Galbibacter pacificus</name>
    <dbReference type="NCBI Taxonomy" id="2996052"/>
    <lineage>
        <taxon>Bacteria</taxon>
        <taxon>Pseudomonadati</taxon>
        <taxon>Bacteroidota</taxon>
        <taxon>Flavobacteriia</taxon>
        <taxon>Flavobacteriales</taxon>
        <taxon>Flavobacteriaceae</taxon>
        <taxon>Galbibacter</taxon>
    </lineage>
</organism>